<accession>A0A9Q1B3P8</accession>
<protein>
    <submittedName>
        <fullName evidence="1">Uncharacterized protein</fullName>
    </submittedName>
</protein>
<reference evidence="1" key="1">
    <citation type="journal article" date="2023" name="DNA Res.">
        <title>Chromosome-level genome assembly of Phrynocephalus forsythii using third-generation DNA sequencing and Hi-C analysis.</title>
        <authorList>
            <person name="Qi Y."/>
            <person name="Zhao W."/>
            <person name="Zhao Y."/>
            <person name="Niu C."/>
            <person name="Cao S."/>
            <person name="Zhang Y."/>
        </authorList>
    </citation>
    <scope>NUCLEOTIDE SEQUENCE</scope>
    <source>
        <tissue evidence="1">Muscle</tissue>
    </source>
</reference>
<evidence type="ECO:0000313" key="2">
    <source>
        <dbReference type="Proteomes" id="UP001142489"/>
    </source>
</evidence>
<dbReference type="EMBL" id="JAPFRF010000005">
    <property type="protein sequence ID" value="KAJ7332504.1"/>
    <property type="molecule type" value="Genomic_DNA"/>
</dbReference>
<keyword evidence="2" id="KW-1185">Reference proteome</keyword>
<dbReference type="AlphaFoldDB" id="A0A9Q1B3P8"/>
<dbReference type="Proteomes" id="UP001142489">
    <property type="component" value="Unassembled WGS sequence"/>
</dbReference>
<organism evidence="1 2">
    <name type="scientific">Phrynocephalus forsythii</name>
    <dbReference type="NCBI Taxonomy" id="171643"/>
    <lineage>
        <taxon>Eukaryota</taxon>
        <taxon>Metazoa</taxon>
        <taxon>Chordata</taxon>
        <taxon>Craniata</taxon>
        <taxon>Vertebrata</taxon>
        <taxon>Euteleostomi</taxon>
        <taxon>Lepidosauria</taxon>
        <taxon>Squamata</taxon>
        <taxon>Bifurcata</taxon>
        <taxon>Unidentata</taxon>
        <taxon>Episquamata</taxon>
        <taxon>Toxicofera</taxon>
        <taxon>Iguania</taxon>
        <taxon>Acrodonta</taxon>
        <taxon>Agamidae</taxon>
        <taxon>Agaminae</taxon>
        <taxon>Phrynocephalus</taxon>
    </lineage>
</organism>
<proteinExistence type="predicted"/>
<name>A0A9Q1B3P8_9SAUR</name>
<evidence type="ECO:0000313" key="1">
    <source>
        <dbReference type="EMBL" id="KAJ7332504.1"/>
    </source>
</evidence>
<sequence length="71" mass="7720">MSAIPFPGPGFQGGDRQGCRETQFYSLMGEEHCQSNGQSGGKSICLVTHYILLYHPFHSSVISIVSSRAES</sequence>
<comment type="caution">
    <text evidence="1">The sequence shown here is derived from an EMBL/GenBank/DDBJ whole genome shotgun (WGS) entry which is preliminary data.</text>
</comment>
<gene>
    <name evidence="1" type="ORF">JRQ81_014684</name>
</gene>